<accession>A0AAD4R1U9</accession>
<comment type="caution">
    <text evidence="2">The sequence shown here is derived from an EMBL/GenBank/DDBJ whole genome shotgun (WGS) entry which is preliminary data.</text>
</comment>
<dbReference type="EMBL" id="JAKKPZ010000072">
    <property type="protein sequence ID" value="KAI1704088.1"/>
    <property type="molecule type" value="Genomic_DNA"/>
</dbReference>
<organism evidence="2 3">
    <name type="scientific">Ditylenchus destructor</name>
    <dbReference type="NCBI Taxonomy" id="166010"/>
    <lineage>
        <taxon>Eukaryota</taxon>
        <taxon>Metazoa</taxon>
        <taxon>Ecdysozoa</taxon>
        <taxon>Nematoda</taxon>
        <taxon>Chromadorea</taxon>
        <taxon>Rhabditida</taxon>
        <taxon>Tylenchina</taxon>
        <taxon>Tylenchomorpha</taxon>
        <taxon>Sphaerularioidea</taxon>
        <taxon>Anguinidae</taxon>
        <taxon>Anguininae</taxon>
        <taxon>Ditylenchus</taxon>
    </lineage>
</organism>
<feature type="region of interest" description="Disordered" evidence="1">
    <location>
        <begin position="317"/>
        <end position="424"/>
    </location>
</feature>
<reference evidence="2" key="1">
    <citation type="submission" date="2022-01" db="EMBL/GenBank/DDBJ databases">
        <title>Genome Sequence Resource for Two Populations of Ditylenchus destructor, the Migratory Endoparasitic Phytonematode.</title>
        <authorList>
            <person name="Zhang H."/>
            <person name="Lin R."/>
            <person name="Xie B."/>
        </authorList>
    </citation>
    <scope>NUCLEOTIDE SEQUENCE</scope>
    <source>
        <strain evidence="2">BazhouSP</strain>
    </source>
</reference>
<evidence type="ECO:0000313" key="3">
    <source>
        <dbReference type="Proteomes" id="UP001201812"/>
    </source>
</evidence>
<dbReference type="GO" id="GO:0005886">
    <property type="term" value="C:plasma membrane"/>
    <property type="evidence" value="ECO:0007669"/>
    <property type="project" value="TreeGrafter"/>
</dbReference>
<dbReference type="GO" id="GO:0005737">
    <property type="term" value="C:cytoplasm"/>
    <property type="evidence" value="ECO:0007669"/>
    <property type="project" value="TreeGrafter"/>
</dbReference>
<dbReference type="InterPro" id="IPR019332">
    <property type="entry name" value="OSCP1"/>
</dbReference>
<evidence type="ECO:0000256" key="1">
    <source>
        <dbReference type="SAM" id="MobiDB-lite"/>
    </source>
</evidence>
<dbReference type="AlphaFoldDB" id="A0AAD4R1U9"/>
<feature type="compositionally biased region" description="Basic and acidic residues" evidence="1">
    <location>
        <begin position="357"/>
        <end position="380"/>
    </location>
</feature>
<dbReference type="Pfam" id="PF10188">
    <property type="entry name" value="Oscp1"/>
    <property type="match status" value="1"/>
</dbReference>
<feature type="compositionally biased region" description="Polar residues" evidence="1">
    <location>
        <begin position="399"/>
        <end position="412"/>
    </location>
</feature>
<dbReference type="PANTHER" id="PTHR21439:SF0">
    <property type="entry name" value="PROTEIN OSCP1"/>
    <property type="match status" value="1"/>
</dbReference>
<keyword evidence="3" id="KW-1185">Reference proteome</keyword>
<evidence type="ECO:0000313" key="2">
    <source>
        <dbReference type="EMBL" id="KAI1704088.1"/>
    </source>
</evidence>
<dbReference type="PANTHER" id="PTHR21439">
    <property type="entry name" value="OXIDORED-NITRO DOMAIN-CONTAINING PROTEIN"/>
    <property type="match status" value="1"/>
</dbReference>
<dbReference type="Proteomes" id="UP001201812">
    <property type="component" value="Unassembled WGS sequence"/>
</dbReference>
<protein>
    <submittedName>
        <fullName evidence="2">Organic solute transport protein 1 domain-containing protein</fullName>
    </submittedName>
</protein>
<name>A0AAD4R1U9_9BILA</name>
<proteinExistence type="predicted"/>
<gene>
    <name evidence="2" type="ORF">DdX_14450</name>
</gene>
<sequence>MSYRAMPFVYLNMGGEMAYILEQRLQAQNVGNDKSIKVLCDIIATMFNKNCLELIFEPQELYSRAALRSFFEQIAHSSVMRLNEASMDKLFDLMTMAVKYQVLLCKEPTELVLVTLNHLDGVKAIFKDHRHIIDVVQSAHNLLMDNFVETPLWEMAAVRSEMLNYFLGARVKVSLMLREKRQLDDGRFVLFPPGPDGDEQIELPYSAVVPGSVRYACQGEVNKIDTFPVVEKYNVSPEQQKQQPGGTTVMLARGTTLGYNMYKAQEGATQVHGGSGMIGRTESPPAGNEMLLLTKLLSGINAGSSASKQTFDLDLFGEDSPEERKSGAKPKKSKDDTPVNKSVLANRKSLSSAMNEIKTETKPSDKGEKPARKTRAKGEELLELMDEAAASPSRPKSKGSISGTSPNRAAQRSSSASKKPKKPV</sequence>